<feature type="transmembrane region" description="Helical" evidence="1">
    <location>
        <begin position="69"/>
        <end position="91"/>
    </location>
</feature>
<evidence type="ECO:0000256" key="1">
    <source>
        <dbReference type="SAM" id="Phobius"/>
    </source>
</evidence>
<protein>
    <submittedName>
        <fullName evidence="2">Uncharacterized protein</fullName>
    </submittedName>
</protein>
<feature type="transmembrane region" description="Helical" evidence="1">
    <location>
        <begin position="144"/>
        <end position="162"/>
    </location>
</feature>
<feature type="transmembrane region" description="Helical" evidence="1">
    <location>
        <begin position="168"/>
        <end position="193"/>
    </location>
</feature>
<dbReference type="AlphaFoldDB" id="A0A6B2LA55"/>
<reference evidence="2" key="1">
    <citation type="journal article" date="2020" name="J. Eukaryot. Microbiol.">
        <title>De novo Sequencing, Assembly and Annotation of the Transcriptome for the Free-Living Testate Amoeba Arcella intermedia.</title>
        <authorList>
            <person name="Ribeiro G.M."/>
            <person name="Porfirio-Sousa A.L."/>
            <person name="Maurer-Alcala X.X."/>
            <person name="Katz L.A."/>
            <person name="Lahr D.J.G."/>
        </authorList>
    </citation>
    <scope>NUCLEOTIDE SEQUENCE</scope>
</reference>
<feature type="transmembrane region" description="Helical" evidence="1">
    <location>
        <begin position="241"/>
        <end position="262"/>
    </location>
</feature>
<dbReference type="EMBL" id="GIBP01004836">
    <property type="protein sequence ID" value="NDV33805.1"/>
    <property type="molecule type" value="Transcribed_RNA"/>
</dbReference>
<proteinExistence type="predicted"/>
<feature type="transmembrane region" description="Helical" evidence="1">
    <location>
        <begin position="43"/>
        <end position="63"/>
    </location>
</feature>
<keyword evidence="1" id="KW-1133">Transmembrane helix</keyword>
<organism evidence="2">
    <name type="scientific">Arcella intermedia</name>
    <dbReference type="NCBI Taxonomy" id="1963864"/>
    <lineage>
        <taxon>Eukaryota</taxon>
        <taxon>Amoebozoa</taxon>
        <taxon>Tubulinea</taxon>
        <taxon>Elardia</taxon>
        <taxon>Arcellinida</taxon>
        <taxon>Sphaerothecina</taxon>
        <taxon>Arcellidae</taxon>
        <taxon>Arcella</taxon>
    </lineage>
</organism>
<feature type="transmembrane region" description="Helical" evidence="1">
    <location>
        <begin position="6"/>
        <end position="23"/>
    </location>
</feature>
<keyword evidence="1" id="KW-0812">Transmembrane</keyword>
<evidence type="ECO:0000313" key="2">
    <source>
        <dbReference type="EMBL" id="NDV33805.1"/>
    </source>
</evidence>
<name>A0A6B2LA55_9EUKA</name>
<accession>A0A6B2LA55</accession>
<sequence>MVVLYAFLVFISGFFAFMTARKYNNVVVFGKEIRKPAISNSWWIAYFLMIVIRSLINTFKFSFIDDIPLAAAEFLVISGLCMNGFCTWGLTQALNHQYKHRSTFVFERASSSSPFLIQSSVDLLPNNDSTLECIKLKLFRIESIFLALLLCFIISVAGLFVIDSNVLYYLFIACFALQKLPVFILLIMIFSIFPQKDPEGPTVPMKVCLVIGVLMDLVNSFPVSIWQLILPNGEKCILQTFSYIDIVHFLYFLAQILIFLFIRHEFYRNKEPCIYTTVQNHQNTEKIDLGIGWKNFSDDSSIHSSRKNF</sequence>
<keyword evidence="1" id="KW-0472">Membrane</keyword>
<feature type="transmembrane region" description="Helical" evidence="1">
    <location>
        <begin position="205"/>
        <end position="229"/>
    </location>
</feature>